<evidence type="ECO:0000256" key="12">
    <source>
        <dbReference type="ARBA" id="ARBA00023201"/>
    </source>
</evidence>
<dbReference type="GO" id="GO:0005509">
    <property type="term" value="F:calcium ion binding"/>
    <property type="evidence" value="ECO:0007669"/>
    <property type="project" value="InterPro"/>
</dbReference>
<keyword evidence="12 15" id="KW-0739">Sodium transport</keyword>
<evidence type="ECO:0000256" key="6">
    <source>
        <dbReference type="ARBA" id="ARBA00022989"/>
    </source>
</evidence>
<dbReference type="Proteomes" id="UP000492821">
    <property type="component" value="Unassembled WGS sequence"/>
</dbReference>
<feature type="disulfide bond" evidence="14">
    <location>
        <begin position="126"/>
        <end position="135"/>
    </location>
</feature>
<feature type="domain" description="EGF-like" evidence="18">
    <location>
        <begin position="230"/>
        <end position="268"/>
    </location>
</feature>
<dbReference type="PROSITE" id="PS00010">
    <property type="entry name" value="ASX_HYDROXYL"/>
    <property type="match status" value="2"/>
</dbReference>
<dbReference type="WBParaSite" id="Pan_g19038.t1">
    <property type="protein sequence ID" value="Pan_g19038.t1"/>
    <property type="gene ID" value="Pan_g19038"/>
</dbReference>
<evidence type="ECO:0000256" key="15">
    <source>
        <dbReference type="RuleBase" id="RU000679"/>
    </source>
</evidence>
<dbReference type="PANTHER" id="PTHR11690:SF177">
    <property type="entry name" value="EGF-LIKE DOMAIN-CONTAINING PROTEIN"/>
    <property type="match status" value="1"/>
</dbReference>
<keyword evidence="6 16" id="KW-1133">Transmembrane helix</keyword>
<evidence type="ECO:0000256" key="16">
    <source>
        <dbReference type="SAM" id="Phobius"/>
    </source>
</evidence>
<evidence type="ECO:0000256" key="1">
    <source>
        <dbReference type="ARBA" id="ARBA00004141"/>
    </source>
</evidence>
<keyword evidence="4 15" id="KW-0894">Sodium channel</keyword>
<feature type="transmembrane region" description="Helical" evidence="16">
    <location>
        <begin position="674"/>
        <end position="698"/>
    </location>
</feature>
<dbReference type="InterPro" id="IPR000742">
    <property type="entry name" value="EGF"/>
</dbReference>
<dbReference type="InterPro" id="IPR000152">
    <property type="entry name" value="EGF-type_Asp/Asn_hydroxyl_site"/>
</dbReference>
<organism evidence="19 20">
    <name type="scientific">Panagrellus redivivus</name>
    <name type="common">Microworm</name>
    <dbReference type="NCBI Taxonomy" id="6233"/>
    <lineage>
        <taxon>Eukaryota</taxon>
        <taxon>Metazoa</taxon>
        <taxon>Ecdysozoa</taxon>
        <taxon>Nematoda</taxon>
        <taxon>Chromadorea</taxon>
        <taxon>Rhabditida</taxon>
        <taxon>Tylenchina</taxon>
        <taxon>Panagrolaimomorpha</taxon>
        <taxon>Panagrolaimoidea</taxon>
        <taxon>Panagrolaimidae</taxon>
        <taxon>Panagrellus</taxon>
    </lineage>
</organism>
<dbReference type="Gene3D" id="1.10.287.770">
    <property type="entry name" value="YojJ-like"/>
    <property type="match status" value="1"/>
</dbReference>
<feature type="disulfide bond" evidence="14">
    <location>
        <begin position="296"/>
        <end position="305"/>
    </location>
</feature>
<keyword evidence="5 15" id="KW-0812">Transmembrane</keyword>
<feature type="disulfide bond" evidence="14">
    <location>
        <begin position="219"/>
        <end position="228"/>
    </location>
</feature>
<comment type="subcellular location">
    <subcellularLocation>
        <location evidence="1">Membrane</location>
        <topology evidence="1">Multi-pass membrane protein</topology>
    </subcellularLocation>
</comment>
<keyword evidence="11" id="KW-0325">Glycoprotein</keyword>
<dbReference type="GO" id="GO:0015280">
    <property type="term" value="F:ligand-gated sodium channel activity"/>
    <property type="evidence" value="ECO:0007669"/>
    <property type="project" value="TreeGrafter"/>
</dbReference>
<dbReference type="CDD" id="cd00054">
    <property type="entry name" value="EGF_CA"/>
    <property type="match status" value="1"/>
</dbReference>
<evidence type="ECO:0000256" key="10">
    <source>
        <dbReference type="ARBA" id="ARBA00023157"/>
    </source>
</evidence>
<feature type="domain" description="EGF-like" evidence="18">
    <location>
        <begin position="270"/>
        <end position="306"/>
    </location>
</feature>
<feature type="disulfide bond" evidence="14">
    <location>
        <begin position="68"/>
        <end position="85"/>
    </location>
</feature>
<dbReference type="SUPFAM" id="SSF57196">
    <property type="entry name" value="EGF/Laminin"/>
    <property type="match status" value="4"/>
</dbReference>
<dbReference type="PANTHER" id="PTHR11690">
    <property type="entry name" value="AMILORIDE-SENSITIVE SODIUM CHANNEL-RELATED"/>
    <property type="match status" value="1"/>
</dbReference>
<keyword evidence="3 15" id="KW-0813">Transport</keyword>
<dbReference type="PROSITE" id="PS50026">
    <property type="entry name" value="EGF_3"/>
    <property type="match status" value="6"/>
</dbReference>
<evidence type="ECO:0000256" key="17">
    <source>
        <dbReference type="SAM" id="SignalP"/>
    </source>
</evidence>
<keyword evidence="8 15" id="KW-0406">Ion transport</keyword>
<evidence type="ECO:0000256" key="8">
    <source>
        <dbReference type="ARBA" id="ARBA00023065"/>
    </source>
</evidence>
<dbReference type="SMART" id="SM00181">
    <property type="entry name" value="EGF"/>
    <property type="match status" value="7"/>
</dbReference>
<dbReference type="Gene3D" id="2.10.25.10">
    <property type="entry name" value="Laminin"/>
    <property type="match status" value="5"/>
</dbReference>
<accession>A0A7E4VBL3</accession>
<feature type="chain" id="PRO_5028880878" evidence="17">
    <location>
        <begin position="20"/>
        <end position="712"/>
    </location>
</feature>
<keyword evidence="14" id="KW-0245">EGF-like domain</keyword>
<keyword evidence="7" id="KW-0915">Sodium</keyword>
<evidence type="ECO:0000256" key="13">
    <source>
        <dbReference type="ARBA" id="ARBA00023303"/>
    </source>
</evidence>
<comment type="caution">
    <text evidence="14">Lacks conserved residue(s) required for the propagation of feature annotation.</text>
</comment>
<dbReference type="Pfam" id="PF00008">
    <property type="entry name" value="EGF"/>
    <property type="match status" value="1"/>
</dbReference>
<feature type="disulfide bond" evidence="14">
    <location>
        <begin position="258"/>
        <end position="267"/>
    </location>
</feature>
<evidence type="ECO:0000259" key="18">
    <source>
        <dbReference type="PROSITE" id="PS50026"/>
    </source>
</evidence>
<evidence type="ECO:0000313" key="20">
    <source>
        <dbReference type="WBParaSite" id="Pan_g19038.t1"/>
    </source>
</evidence>
<evidence type="ECO:0000313" key="19">
    <source>
        <dbReference type="Proteomes" id="UP000492821"/>
    </source>
</evidence>
<evidence type="ECO:0000256" key="5">
    <source>
        <dbReference type="ARBA" id="ARBA00022692"/>
    </source>
</evidence>
<keyword evidence="17" id="KW-0732">Signal</keyword>
<feature type="disulfide bond" evidence="14">
    <location>
        <begin position="87"/>
        <end position="96"/>
    </location>
</feature>
<evidence type="ECO:0000256" key="11">
    <source>
        <dbReference type="ARBA" id="ARBA00023180"/>
    </source>
</evidence>
<protein>
    <submittedName>
        <fullName evidence="20">EGF-like domain-containing protein</fullName>
    </submittedName>
</protein>
<reference evidence="20" key="2">
    <citation type="submission" date="2020-10" db="UniProtKB">
        <authorList>
            <consortium name="WormBaseParasite"/>
        </authorList>
    </citation>
    <scope>IDENTIFICATION</scope>
</reference>
<sequence>MKAYLIFLIFYIFAYLSLAYECPTCNPYGYCWDFDNSGNCTRCICPNGFGGDCCDQTPSDNPCDNNPCTSTTEHCNNHGNGLYTCDCNAGYTGAYCDTLITACDSYPCANNGVCTPIGTSSFTCTCSAYFTGTLCESSTSCHPVAYGACACRYYPCYNYGTCVQKTVSTYSCICAPGYTGTACQTAVTTTTTPDPCTSLTCYNGGACVTNSAGTPSCLCLNTWKGTQCELFDNCQVDQPCKNGGTCVATGNRTHTCTCTCEYTGDNCEDQIDYCNPQPCFWTGTCSNANCSYTCDCPSPSYGNRCQYKNNNCYYGGLGVCNSVDTTAVCTDLLEGFSCACSPLYTGDTCTMSIYVWKALEAFGTTDIIPLLEGVVKQPSLISSIIPFVLGQLDTDAQSAMSWTYEDLFLWAAFEKTELTKADIIQSFDITLGNCFSFNHANSTNHYYLRTAGKPGGFEALLRVRQDEYPAWIDTAALLIFPHAQSSIIFSESTRFNAAPSKSTTVITNQVAYNLLGGFYGKCVTKNSQVNSYYYTGSYTSSGCLRACYQDAVNDACGCMDPRYAMPEGVSSCSLDAWDCVNNLTTIRGDASGWSDCICPSPCNDLQYESSYALNTFVYYTAQCNYSSSGACYTTFYDAASISVYVPSKTHKVYAEKPAMSFNQLLNSIGGMGGVFLGISIITFIEIAMLIIVLCRAFVFKDIKTMNKAAEEE</sequence>
<feature type="domain" description="EGF-like" evidence="18">
    <location>
        <begin position="59"/>
        <end position="97"/>
    </location>
</feature>
<dbReference type="SMART" id="SM00179">
    <property type="entry name" value="EGF_CA"/>
    <property type="match status" value="6"/>
</dbReference>
<keyword evidence="10 14" id="KW-1015">Disulfide bond</keyword>
<evidence type="ECO:0000256" key="3">
    <source>
        <dbReference type="ARBA" id="ARBA00022448"/>
    </source>
</evidence>
<reference evidence="19" key="1">
    <citation type="journal article" date="2013" name="Genetics">
        <title>The draft genome and transcriptome of Panagrellus redivivus are shaped by the harsh demands of a free-living lifestyle.</title>
        <authorList>
            <person name="Srinivasan J."/>
            <person name="Dillman A.R."/>
            <person name="Macchietto M.G."/>
            <person name="Heikkinen L."/>
            <person name="Lakso M."/>
            <person name="Fracchia K.M."/>
            <person name="Antoshechkin I."/>
            <person name="Mortazavi A."/>
            <person name="Wong G."/>
            <person name="Sternberg P.W."/>
        </authorList>
    </citation>
    <scope>NUCLEOTIDE SEQUENCE [LARGE SCALE GENOMIC DNA]</scope>
    <source>
        <strain evidence="19">MT8872</strain>
    </source>
</reference>
<keyword evidence="19" id="KW-1185">Reference proteome</keyword>
<evidence type="ECO:0000256" key="7">
    <source>
        <dbReference type="ARBA" id="ARBA00023053"/>
    </source>
</evidence>
<keyword evidence="13 15" id="KW-0407">Ion channel</keyword>
<evidence type="ECO:0000256" key="2">
    <source>
        <dbReference type="ARBA" id="ARBA00007193"/>
    </source>
</evidence>
<evidence type="ECO:0000256" key="14">
    <source>
        <dbReference type="PROSITE-ProRule" id="PRU00076"/>
    </source>
</evidence>
<keyword evidence="9 16" id="KW-0472">Membrane</keyword>
<name>A0A7E4VBL3_PANRE</name>
<dbReference type="PROSITE" id="PS00022">
    <property type="entry name" value="EGF_1"/>
    <property type="match status" value="7"/>
</dbReference>
<evidence type="ECO:0000256" key="4">
    <source>
        <dbReference type="ARBA" id="ARBA00022461"/>
    </source>
</evidence>
<dbReference type="InterPro" id="IPR001881">
    <property type="entry name" value="EGF-like_Ca-bd_dom"/>
</dbReference>
<comment type="similarity">
    <text evidence="2 15">Belongs to the amiloride-sensitive sodium channel (TC 1.A.6) family.</text>
</comment>
<dbReference type="Pfam" id="PF00858">
    <property type="entry name" value="ASC"/>
    <property type="match status" value="1"/>
</dbReference>
<feature type="domain" description="EGF-like" evidence="18">
    <location>
        <begin position="99"/>
        <end position="136"/>
    </location>
</feature>
<feature type="signal peptide" evidence="17">
    <location>
        <begin position="1"/>
        <end position="19"/>
    </location>
</feature>
<feature type="domain" description="EGF-like" evidence="18">
    <location>
        <begin position="192"/>
        <end position="229"/>
    </location>
</feature>
<dbReference type="AlphaFoldDB" id="A0A7E4VBL3"/>
<dbReference type="GO" id="GO:0005886">
    <property type="term" value="C:plasma membrane"/>
    <property type="evidence" value="ECO:0007669"/>
    <property type="project" value="TreeGrafter"/>
</dbReference>
<proteinExistence type="inferred from homology"/>
<dbReference type="PROSITE" id="PS01186">
    <property type="entry name" value="EGF_2"/>
    <property type="match status" value="2"/>
</dbReference>
<feature type="domain" description="EGF-like" evidence="18">
    <location>
        <begin position="150"/>
        <end position="184"/>
    </location>
</feature>
<evidence type="ECO:0000256" key="9">
    <source>
        <dbReference type="ARBA" id="ARBA00023136"/>
    </source>
</evidence>
<feature type="disulfide bond" evidence="14">
    <location>
        <begin position="174"/>
        <end position="183"/>
    </location>
</feature>
<dbReference type="InterPro" id="IPR001873">
    <property type="entry name" value="ENaC"/>
</dbReference>